<keyword evidence="9" id="KW-0449">Lipoprotein</keyword>
<evidence type="ECO:0000256" key="3">
    <source>
        <dbReference type="ARBA" id="ARBA00022475"/>
    </source>
</evidence>
<keyword evidence="4" id="KW-0479">Metal-binding</keyword>
<dbReference type="PROSITE" id="PS50004">
    <property type="entry name" value="C2"/>
    <property type="match status" value="1"/>
</dbReference>
<dbReference type="CDD" id="cd01459">
    <property type="entry name" value="vWA_copine_like"/>
    <property type="match status" value="1"/>
</dbReference>
<dbReference type="SUPFAM" id="SSF53300">
    <property type="entry name" value="vWA-like"/>
    <property type="match status" value="1"/>
</dbReference>
<keyword evidence="8" id="KW-0472">Membrane</keyword>
<accession>A0A9I9CI27</accession>
<keyword evidence="3" id="KW-1003">Cell membrane</keyword>
<dbReference type="GO" id="GO:0006952">
    <property type="term" value="P:defense response"/>
    <property type="evidence" value="ECO:0007669"/>
    <property type="project" value="UniProtKB-KW"/>
</dbReference>
<dbReference type="Gene3D" id="2.60.40.150">
    <property type="entry name" value="C2 domain"/>
    <property type="match status" value="1"/>
</dbReference>
<evidence type="ECO:0000256" key="2">
    <source>
        <dbReference type="ARBA" id="ARBA00009048"/>
    </source>
</evidence>
<dbReference type="SMART" id="SM00327">
    <property type="entry name" value="VWA"/>
    <property type="match status" value="1"/>
</dbReference>
<dbReference type="GO" id="GO:0005886">
    <property type="term" value="C:plasma membrane"/>
    <property type="evidence" value="ECO:0007669"/>
    <property type="project" value="UniProtKB-SubCell"/>
</dbReference>
<dbReference type="InterPro" id="IPR035892">
    <property type="entry name" value="C2_domain_sf"/>
</dbReference>
<dbReference type="InterPro" id="IPR000008">
    <property type="entry name" value="C2_dom"/>
</dbReference>
<dbReference type="InterPro" id="IPR010734">
    <property type="entry name" value="Copine_C"/>
</dbReference>
<evidence type="ECO:0000256" key="8">
    <source>
        <dbReference type="ARBA" id="ARBA00023136"/>
    </source>
</evidence>
<dbReference type="FunFam" id="2.60.40.150:FF:000168">
    <property type="entry name" value="Protein BONZAI 1"/>
    <property type="match status" value="1"/>
</dbReference>
<evidence type="ECO:0000259" key="11">
    <source>
        <dbReference type="PROSITE" id="PS50004"/>
    </source>
</evidence>
<dbReference type="EnsemblPlants" id="MELO3C003911.2.1">
    <property type="protein sequence ID" value="MELO3C003911.2.1"/>
    <property type="gene ID" value="MELO3C003911.2"/>
</dbReference>
<evidence type="ECO:0000256" key="1">
    <source>
        <dbReference type="ARBA" id="ARBA00004193"/>
    </source>
</evidence>
<evidence type="ECO:0000256" key="7">
    <source>
        <dbReference type="ARBA" id="ARBA00022837"/>
    </source>
</evidence>
<name>A0A9I9CI27_CUCME</name>
<dbReference type="Pfam" id="PF07002">
    <property type="entry name" value="Copine"/>
    <property type="match status" value="1"/>
</dbReference>
<dbReference type="GO" id="GO:0071277">
    <property type="term" value="P:cellular response to calcium ion"/>
    <property type="evidence" value="ECO:0007669"/>
    <property type="project" value="TreeGrafter"/>
</dbReference>
<dbReference type="InterPro" id="IPR036465">
    <property type="entry name" value="vWFA_dom_sf"/>
</dbReference>
<dbReference type="SMART" id="SM00239">
    <property type="entry name" value="C2"/>
    <property type="match status" value="1"/>
</dbReference>
<reference evidence="13" key="1">
    <citation type="submission" date="2023-03" db="UniProtKB">
        <authorList>
            <consortium name="EnsemblPlants"/>
        </authorList>
    </citation>
    <scope>IDENTIFICATION</scope>
</reference>
<dbReference type="AlphaFoldDB" id="A0A9I9CI27"/>
<proteinExistence type="inferred from homology"/>
<comment type="subcellular location">
    <subcellularLocation>
        <location evidence="1">Cell membrane</location>
        <topology evidence="1">Lipid-anchor</topology>
    </subcellularLocation>
</comment>
<dbReference type="Pfam" id="PF00168">
    <property type="entry name" value="C2"/>
    <property type="match status" value="1"/>
</dbReference>
<keyword evidence="7" id="KW-0106">Calcium</keyword>
<sequence>MGGCFSDVKGGQAAVGGGRRSAGNAVTDSSGGGQNDAVDFYFRSHGLQGLFTQVELSLSASKLLDRDITSKSDPMVVVYTKKNGVLQEIGRTEVILNNLNPQWIEKVSVAFHFETVQPLIFRVYDIDTKYCNIPVKTIKLSDQDFLGEASCVLSEIITKQSRSLTLCLKDGHGGSRNLGGSLTVRAEETIASRSVVEIVLRCSHLDNKDVFSKSFDVHFKAFNFTILLLNLNNGVNTQQEMSGTSYTIFRIKDPFLRISRVVETGGSIPICKTEVDNPLVIECFNFNSNGNHELIGKLQKSMGDLEKLYREKSGANFVIPSSRGGYEKVLKGQLFVDHFVEKTQFSFIDYISSGFQLNFMVAVDFTASNGDPYSPDSLHYIDRSGRLNSYQQAIKEVGEVIQFYNTDCRFPAWGFGARTRDGNISHCFNLSTAPTQPEVEGVEGIMRAYANALHNVSLAGPTLFGQVINKAAEIAAHSLFANINKYFVLLIITDGVLTDLQETTEALVRASDLPLSILIVGVGGAIFKQMEVLDADNGHRLESSTGRVATRDIVQFVSMREVHSGEISLVEALLEELPEQFLSYMRNRDIKPATTTPLHLAQPYASTSMQN</sequence>
<evidence type="ECO:0000256" key="6">
    <source>
        <dbReference type="ARBA" id="ARBA00022821"/>
    </source>
</evidence>
<evidence type="ECO:0000256" key="4">
    <source>
        <dbReference type="ARBA" id="ARBA00022723"/>
    </source>
</evidence>
<dbReference type="GO" id="GO:0005544">
    <property type="term" value="F:calcium-dependent phospholipid binding"/>
    <property type="evidence" value="ECO:0007669"/>
    <property type="project" value="InterPro"/>
</dbReference>
<dbReference type="GO" id="GO:0046872">
    <property type="term" value="F:metal ion binding"/>
    <property type="evidence" value="ECO:0007669"/>
    <property type="project" value="UniProtKB-KW"/>
</dbReference>
<evidence type="ECO:0000256" key="5">
    <source>
        <dbReference type="ARBA" id="ARBA00022737"/>
    </source>
</evidence>
<dbReference type="CDD" id="cd04048">
    <property type="entry name" value="C2A_Copine"/>
    <property type="match status" value="1"/>
</dbReference>
<evidence type="ECO:0000313" key="13">
    <source>
        <dbReference type="EnsemblPlants" id="MELO3C003911.2.1"/>
    </source>
</evidence>
<dbReference type="PANTHER" id="PTHR10857">
    <property type="entry name" value="COPINE"/>
    <property type="match status" value="1"/>
</dbReference>
<feature type="domain" description="VWFA" evidence="12">
    <location>
        <begin position="358"/>
        <end position="577"/>
    </location>
</feature>
<dbReference type="InterPro" id="IPR045052">
    <property type="entry name" value="Copine"/>
</dbReference>
<evidence type="ECO:0000256" key="9">
    <source>
        <dbReference type="ARBA" id="ARBA00023288"/>
    </source>
</evidence>
<evidence type="ECO:0008006" key="14">
    <source>
        <dbReference type="Google" id="ProtNLM"/>
    </source>
</evidence>
<dbReference type="PANTHER" id="PTHR10857:SF120">
    <property type="entry name" value="PROTEIN BONZAI 3"/>
    <property type="match status" value="1"/>
</dbReference>
<protein>
    <recommendedName>
        <fullName evidence="14">Protein BONZAI 3</fullName>
    </recommendedName>
</protein>
<dbReference type="SUPFAM" id="SSF49562">
    <property type="entry name" value="C2 domain (Calcium/lipid-binding domain, CaLB)"/>
    <property type="match status" value="1"/>
</dbReference>
<feature type="domain" description="C2" evidence="11">
    <location>
        <begin position="34"/>
        <end position="166"/>
    </location>
</feature>
<keyword evidence="6" id="KW-0611">Plant defense</keyword>
<dbReference type="Gramene" id="MELO3C003911.2.1">
    <property type="protein sequence ID" value="MELO3C003911.2.1"/>
    <property type="gene ID" value="MELO3C003911.2"/>
</dbReference>
<evidence type="ECO:0000256" key="10">
    <source>
        <dbReference type="SAM" id="MobiDB-lite"/>
    </source>
</evidence>
<comment type="similarity">
    <text evidence="2">Belongs to the copine family.</text>
</comment>
<feature type="region of interest" description="Disordered" evidence="10">
    <location>
        <begin position="11"/>
        <end position="31"/>
    </location>
</feature>
<dbReference type="PROSITE" id="PS50234">
    <property type="entry name" value="VWFA"/>
    <property type="match status" value="1"/>
</dbReference>
<organism evidence="13">
    <name type="scientific">Cucumis melo</name>
    <name type="common">Muskmelon</name>
    <dbReference type="NCBI Taxonomy" id="3656"/>
    <lineage>
        <taxon>Eukaryota</taxon>
        <taxon>Viridiplantae</taxon>
        <taxon>Streptophyta</taxon>
        <taxon>Embryophyta</taxon>
        <taxon>Tracheophyta</taxon>
        <taxon>Spermatophyta</taxon>
        <taxon>Magnoliopsida</taxon>
        <taxon>eudicotyledons</taxon>
        <taxon>Gunneridae</taxon>
        <taxon>Pentapetalae</taxon>
        <taxon>rosids</taxon>
        <taxon>fabids</taxon>
        <taxon>Cucurbitales</taxon>
        <taxon>Cucurbitaceae</taxon>
        <taxon>Benincaseae</taxon>
        <taxon>Cucumis</taxon>
    </lineage>
</organism>
<dbReference type="InterPro" id="IPR002035">
    <property type="entry name" value="VWF_A"/>
</dbReference>
<evidence type="ECO:0000259" key="12">
    <source>
        <dbReference type="PROSITE" id="PS50234"/>
    </source>
</evidence>
<keyword evidence="5" id="KW-0677">Repeat</keyword>